<dbReference type="Proteomes" id="UP000178893">
    <property type="component" value="Unassembled WGS sequence"/>
</dbReference>
<dbReference type="InterPro" id="IPR006638">
    <property type="entry name" value="Elp3/MiaA/NifB-like_rSAM"/>
</dbReference>
<dbReference type="InterPro" id="IPR058240">
    <property type="entry name" value="rSAM_sf"/>
</dbReference>
<dbReference type="Pfam" id="PF00919">
    <property type="entry name" value="UPF0004"/>
    <property type="match status" value="1"/>
</dbReference>
<dbReference type="GO" id="GO:0051539">
    <property type="term" value="F:4 iron, 4 sulfur cluster binding"/>
    <property type="evidence" value="ECO:0007669"/>
    <property type="project" value="UniProtKB-KW"/>
</dbReference>
<dbReference type="CDD" id="cd01335">
    <property type="entry name" value="Radical_SAM"/>
    <property type="match status" value="1"/>
</dbReference>
<dbReference type="SUPFAM" id="SSF102114">
    <property type="entry name" value="Radical SAM enzymes"/>
    <property type="match status" value="1"/>
</dbReference>
<dbReference type="PROSITE" id="PS51449">
    <property type="entry name" value="MTTASE_N"/>
    <property type="match status" value="1"/>
</dbReference>
<comment type="cofactor">
    <cofactor evidence="1">
        <name>[4Fe-4S] cluster</name>
        <dbReference type="ChEBI" id="CHEBI:49883"/>
    </cofactor>
</comment>
<dbReference type="PROSITE" id="PS51918">
    <property type="entry name" value="RADICAL_SAM"/>
    <property type="match status" value="1"/>
</dbReference>
<evidence type="ECO:0000313" key="10">
    <source>
        <dbReference type="EMBL" id="OGZ18064.1"/>
    </source>
</evidence>
<feature type="non-terminal residue" evidence="10">
    <location>
        <position position="1"/>
    </location>
</feature>
<dbReference type="FunFam" id="3.80.30.20:FF:000001">
    <property type="entry name" value="tRNA-2-methylthio-N(6)-dimethylallyladenosine synthase 2"/>
    <property type="match status" value="1"/>
</dbReference>
<dbReference type="GO" id="GO:0046872">
    <property type="term" value="F:metal ion binding"/>
    <property type="evidence" value="ECO:0007669"/>
    <property type="project" value="UniProtKB-KW"/>
</dbReference>
<evidence type="ECO:0000259" key="9">
    <source>
        <dbReference type="PROSITE" id="PS51918"/>
    </source>
</evidence>
<dbReference type="GO" id="GO:0035597">
    <property type="term" value="F:tRNA-2-methylthio-N(6)-dimethylallyladenosine(37) synthase activity"/>
    <property type="evidence" value="ECO:0007669"/>
    <property type="project" value="TreeGrafter"/>
</dbReference>
<keyword evidence="7" id="KW-0411">Iron-sulfur</keyword>
<keyword evidence="5" id="KW-0479">Metal-binding</keyword>
<evidence type="ECO:0000256" key="1">
    <source>
        <dbReference type="ARBA" id="ARBA00001966"/>
    </source>
</evidence>
<dbReference type="InterPro" id="IPR020612">
    <property type="entry name" value="Methylthiotransferase_CS"/>
</dbReference>
<dbReference type="EMBL" id="MHLW01000018">
    <property type="protein sequence ID" value="OGZ18064.1"/>
    <property type="molecule type" value="Genomic_DNA"/>
</dbReference>
<dbReference type="GO" id="GO:0005829">
    <property type="term" value="C:cytosol"/>
    <property type="evidence" value="ECO:0007669"/>
    <property type="project" value="TreeGrafter"/>
</dbReference>
<dbReference type="SFLD" id="SFLDS00029">
    <property type="entry name" value="Radical_SAM"/>
    <property type="match status" value="1"/>
</dbReference>
<reference evidence="10 11" key="1">
    <citation type="journal article" date="2016" name="Nat. Commun.">
        <title>Thousands of microbial genomes shed light on interconnected biogeochemical processes in an aquifer system.</title>
        <authorList>
            <person name="Anantharaman K."/>
            <person name="Brown C.T."/>
            <person name="Hug L.A."/>
            <person name="Sharon I."/>
            <person name="Castelle C.J."/>
            <person name="Probst A.J."/>
            <person name="Thomas B.C."/>
            <person name="Singh A."/>
            <person name="Wilkins M.J."/>
            <person name="Karaoz U."/>
            <person name="Brodie E.L."/>
            <person name="Williams K.H."/>
            <person name="Hubbard S.S."/>
            <person name="Banfield J.F."/>
        </authorList>
    </citation>
    <scope>NUCLEOTIDE SEQUENCE [LARGE SCALE GENOMIC DNA]</scope>
</reference>
<evidence type="ECO:0000256" key="4">
    <source>
        <dbReference type="ARBA" id="ARBA00022691"/>
    </source>
</evidence>
<dbReference type="PANTHER" id="PTHR43020:SF2">
    <property type="entry name" value="MITOCHONDRIAL TRNA METHYLTHIOTRANSFERASE CDK5RAP1"/>
    <property type="match status" value="1"/>
</dbReference>
<dbReference type="InterPro" id="IPR005839">
    <property type="entry name" value="Methylthiotransferase"/>
</dbReference>
<dbReference type="SFLD" id="SFLDG01082">
    <property type="entry name" value="B12-binding_domain_containing"/>
    <property type="match status" value="1"/>
</dbReference>
<dbReference type="SMART" id="SM00729">
    <property type="entry name" value="Elp3"/>
    <property type="match status" value="1"/>
</dbReference>
<evidence type="ECO:0000256" key="3">
    <source>
        <dbReference type="ARBA" id="ARBA00022679"/>
    </source>
</evidence>
<dbReference type="Pfam" id="PF04055">
    <property type="entry name" value="Radical_SAM"/>
    <property type="match status" value="1"/>
</dbReference>
<keyword evidence="4" id="KW-0949">S-adenosyl-L-methionine</keyword>
<dbReference type="NCBIfam" id="TIGR00089">
    <property type="entry name" value="MiaB/RimO family radical SAM methylthiotransferase"/>
    <property type="match status" value="1"/>
</dbReference>
<evidence type="ECO:0000313" key="11">
    <source>
        <dbReference type="Proteomes" id="UP000178893"/>
    </source>
</evidence>
<evidence type="ECO:0000256" key="7">
    <source>
        <dbReference type="ARBA" id="ARBA00023014"/>
    </source>
</evidence>
<keyword evidence="2" id="KW-0004">4Fe-4S</keyword>
<dbReference type="Gene3D" id="3.80.30.20">
    <property type="entry name" value="tm_1862 like domain"/>
    <property type="match status" value="1"/>
</dbReference>
<accession>A0A1G2DWT9</accession>
<dbReference type="InterPro" id="IPR038135">
    <property type="entry name" value="Methylthiotransferase_N_sf"/>
</dbReference>
<proteinExistence type="predicted"/>
<feature type="domain" description="MTTase N-terminal" evidence="8">
    <location>
        <begin position="1"/>
        <end position="99"/>
    </location>
</feature>
<evidence type="ECO:0000259" key="8">
    <source>
        <dbReference type="PROSITE" id="PS51449"/>
    </source>
</evidence>
<dbReference type="AlphaFoldDB" id="A0A1G2DWT9"/>
<dbReference type="SFLD" id="SFLDG01061">
    <property type="entry name" value="methylthiotransferase"/>
    <property type="match status" value="1"/>
</dbReference>
<dbReference type="PANTHER" id="PTHR43020">
    <property type="entry name" value="CDK5 REGULATORY SUBUNIT-ASSOCIATED PROTEIN 1"/>
    <property type="match status" value="1"/>
</dbReference>
<protein>
    <submittedName>
        <fullName evidence="10">tRNA (N6-isopentenyl adenosine(37)-C2)-methylthiotransferase MiaB</fullName>
    </submittedName>
</protein>
<name>A0A1G2DWT9_9BACT</name>
<gene>
    <name evidence="10" type="ORF">A2V72_01340</name>
</gene>
<keyword evidence="6" id="KW-0408">Iron</keyword>
<dbReference type="InterPro" id="IPR013848">
    <property type="entry name" value="Methylthiotransferase_N"/>
</dbReference>
<dbReference type="NCBIfam" id="TIGR01574">
    <property type="entry name" value="miaB-methiolase"/>
    <property type="match status" value="1"/>
</dbReference>
<evidence type="ECO:0000256" key="2">
    <source>
        <dbReference type="ARBA" id="ARBA00022485"/>
    </source>
</evidence>
<dbReference type="InterPro" id="IPR007197">
    <property type="entry name" value="rSAM"/>
</dbReference>
<dbReference type="InterPro" id="IPR023404">
    <property type="entry name" value="rSAM_horseshoe"/>
</dbReference>
<dbReference type="PROSITE" id="PS01278">
    <property type="entry name" value="MTTASE_RADICAL"/>
    <property type="match status" value="1"/>
</dbReference>
<comment type="caution">
    <text evidence="10">The sequence shown here is derived from an EMBL/GenBank/DDBJ whole genome shotgun (WGS) entry which is preliminary data.</text>
</comment>
<keyword evidence="3 10" id="KW-0808">Transferase</keyword>
<organism evidence="10 11">
    <name type="scientific">Candidatus Nealsonbacteria bacterium RBG_13_37_56</name>
    <dbReference type="NCBI Taxonomy" id="1801661"/>
    <lineage>
        <taxon>Bacteria</taxon>
        <taxon>Candidatus Nealsoniibacteriota</taxon>
    </lineage>
</organism>
<evidence type="ECO:0000256" key="5">
    <source>
        <dbReference type="ARBA" id="ARBA00022723"/>
    </source>
</evidence>
<feature type="domain" description="Radical SAM core" evidence="9">
    <location>
        <begin position="113"/>
        <end position="358"/>
    </location>
</feature>
<dbReference type="Gene3D" id="3.40.50.12160">
    <property type="entry name" value="Methylthiotransferase, N-terminal domain"/>
    <property type="match status" value="1"/>
</dbReference>
<evidence type="ECO:0000256" key="6">
    <source>
        <dbReference type="ARBA" id="ARBA00023004"/>
    </source>
</evidence>
<sequence length="432" mass="49891">DSEKIAEVFKNSGHQSASNIKEADLVIVNMCSVRQSAVDRVYGLLLKFQKLKIKNLKFKIILTGCILKKDRKKFEKIFDYVLDIKNLSNWPRTLRTHIRVYGYKNYLKIKPEYSKKFTAYVPIMTGCNNFCSYCVVPYTRGREISRPSEEIICEVKKLIKKGIKEIWLLGQNVNSYKGLFKQTKPTPQKDDRFNCESSSSFSQLLRKINEIPGKFWIRFTSSHPKDFSNDIIKAMKNCEKITPYLNLPVQAGDDKVLKSMNRPYTIAQYKKLLKKVRKEIPNICLSTDVIVGFPGETKKQFENTVKLFKEIKYDMAYINRYSPRSGTAGAKLIDNVPAKEKKARENILNEILKKTALENNKKYLNKIIEVLITNNSFGKTETNKTVKVITQNSKFKAQNHNLKLKTKNLIGCFIKIKITDALAWGLKGEYDK</sequence>